<dbReference type="AlphaFoldDB" id="A0A842HH90"/>
<feature type="transmembrane region" description="Helical" evidence="1">
    <location>
        <begin position="12"/>
        <end position="30"/>
    </location>
</feature>
<evidence type="ECO:0000313" key="3">
    <source>
        <dbReference type="Proteomes" id="UP000546464"/>
    </source>
</evidence>
<dbReference type="RefSeq" id="WP_185676491.1">
    <property type="nucleotide sequence ID" value="NZ_JACHVB010000043.1"/>
</dbReference>
<comment type="caution">
    <text evidence="2">The sequence shown here is derived from an EMBL/GenBank/DDBJ whole genome shotgun (WGS) entry which is preliminary data.</text>
</comment>
<sequence>MIARVLTLLPYLVLPALVLIPAIIGAHLLLSNGDILVERYQRLVYNLTQEQPEEEGDHQAIIRYSRLIGIFALVFSLCMAALSYYYFFGRTA</sequence>
<gene>
    <name evidence="2" type="ORF">H5P28_14835</name>
</gene>
<evidence type="ECO:0000313" key="2">
    <source>
        <dbReference type="EMBL" id="MBC2595540.1"/>
    </source>
</evidence>
<proteinExistence type="predicted"/>
<dbReference type="EMBL" id="JACHVB010000043">
    <property type="protein sequence ID" value="MBC2595540.1"/>
    <property type="molecule type" value="Genomic_DNA"/>
</dbReference>
<reference evidence="2 3" key="1">
    <citation type="submission" date="2020-07" db="EMBL/GenBank/DDBJ databases">
        <authorList>
            <person name="Feng X."/>
        </authorList>
    </citation>
    <scope>NUCLEOTIDE SEQUENCE [LARGE SCALE GENOMIC DNA]</scope>
    <source>
        <strain evidence="2 3">JCM31066</strain>
    </source>
</reference>
<evidence type="ECO:0000256" key="1">
    <source>
        <dbReference type="SAM" id="Phobius"/>
    </source>
</evidence>
<keyword evidence="1" id="KW-1133">Transmembrane helix</keyword>
<organism evidence="2 3">
    <name type="scientific">Ruficoccus amylovorans</name>
    <dbReference type="NCBI Taxonomy" id="1804625"/>
    <lineage>
        <taxon>Bacteria</taxon>
        <taxon>Pseudomonadati</taxon>
        <taxon>Verrucomicrobiota</taxon>
        <taxon>Opitutia</taxon>
        <taxon>Puniceicoccales</taxon>
        <taxon>Cerasicoccaceae</taxon>
        <taxon>Ruficoccus</taxon>
    </lineage>
</organism>
<feature type="transmembrane region" description="Helical" evidence="1">
    <location>
        <begin position="67"/>
        <end position="87"/>
    </location>
</feature>
<keyword evidence="1" id="KW-0472">Membrane</keyword>
<accession>A0A842HH90</accession>
<protein>
    <submittedName>
        <fullName evidence="2">Uncharacterized protein</fullName>
    </submittedName>
</protein>
<name>A0A842HH90_9BACT</name>
<keyword evidence="1" id="KW-0812">Transmembrane</keyword>
<keyword evidence="3" id="KW-1185">Reference proteome</keyword>
<dbReference type="Proteomes" id="UP000546464">
    <property type="component" value="Unassembled WGS sequence"/>
</dbReference>